<dbReference type="OrthoDB" id="314848at2"/>
<name>M1P7U5_DESSD</name>
<feature type="chain" id="PRO_5004016686" evidence="1">
    <location>
        <begin position="31"/>
        <end position="464"/>
    </location>
</feature>
<dbReference type="NCBIfam" id="NF040900">
    <property type="entry name" value="porin_ExtI"/>
    <property type="match status" value="1"/>
</dbReference>
<protein>
    <submittedName>
        <fullName evidence="2">Short chain amide porin</fullName>
    </submittedName>
</protein>
<sequence length="464" mass="50828">MRKTYSMAATGIGMLMMGVGAILASQPAVAGPIVEFGDDGYLQIDVKFQGIADFTDFGSGADGTESRSDFDLRRARLVFTGMINDTWGAKFQTCAGTSATRNFGAGGYQLAMSNEKLNSNIRLTDGYLIGLFADSMNMKLGLSKIPLTRANLDACFSPLTHERSSFVYSPYGTDATKNSRDMGLVLSGNFMDDHLKYFAAIMEGREGEVRFYNPFNNMEFITSPEPSNSFEYVGRLHYAILNPEGGPTAMGYKGTYLGKKGTLLTIGGGFAYEADAAYKNTTPAGDMGTPGFLTTKVLNNETVDYTAYTADIFYEQPFDNGGVITATALYLNSDFEDAYKTATSVADQNSIVGGGNGQKDGWYVKAGYVLPFTVGEKGLLQPFVRYEDWNLASYLGVQDQGVQQWGIGINYFVLGDQKVRFTMEYYNTEFDKSTKIGDYLQMTGANTEMYDSYDVVTAMFMVSF</sequence>
<reference evidence="3" key="1">
    <citation type="journal article" date="2013" name="Stand. Genomic Sci.">
        <title>Complete genome sequence of Desulfocapsa sulfexigens, a marine deltaproteobacterium specialized in disproportionating inorganic sulfur compounds.</title>
        <authorList>
            <person name="Finster K.W."/>
            <person name="Kjeldsen K.U."/>
            <person name="Kube M."/>
            <person name="Reinhardt R."/>
            <person name="Mussmann M."/>
            <person name="Amann R."/>
            <person name="Schreiber L."/>
        </authorList>
    </citation>
    <scope>NUCLEOTIDE SEQUENCE [LARGE SCALE GENOMIC DNA]</scope>
    <source>
        <strain evidence="3">DSM 10523 / SB164P1</strain>
    </source>
</reference>
<dbReference type="KEGG" id="dsf:UWK_01199"/>
<dbReference type="InterPro" id="IPR023614">
    <property type="entry name" value="Porin_dom_sf"/>
</dbReference>
<evidence type="ECO:0000313" key="3">
    <source>
        <dbReference type="Proteomes" id="UP000011721"/>
    </source>
</evidence>
<keyword evidence="1" id="KW-0732">Signal</keyword>
<evidence type="ECO:0000256" key="1">
    <source>
        <dbReference type="SAM" id="SignalP"/>
    </source>
</evidence>
<dbReference type="HOGENOM" id="CLU_695843_0_0_7"/>
<feature type="signal peptide" evidence="1">
    <location>
        <begin position="1"/>
        <end position="30"/>
    </location>
</feature>
<dbReference type="STRING" id="1167006.UWK_01199"/>
<dbReference type="eggNOG" id="COG3746">
    <property type="taxonomic scope" value="Bacteria"/>
</dbReference>
<dbReference type="Gene3D" id="2.40.160.10">
    <property type="entry name" value="Porin"/>
    <property type="match status" value="1"/>
</dbReference>
<accession>M1P7U5</accession>
<dbReference type="InterPro" id="IPR010870">
    <property type="entry name" value="Porin_O/P"/>
</dbReference>
<evidence type="ECO:0000313" key="2">
    <source>
        <dbReference type="EMBL" id="AGF77767.1"/>
    </source>
</evidence>
<dbReference type="Proteomes" id="UP000011721">
    <property type="component" value="Chromosome"/>
</dbReference>
<dbReference type="AlphaFoldDB" id="M1P7U5"/>
<dbReference type="Pfam" id="PF07396">
    <property type="entry name" value="Porin_O_P"/>
    <property type="match status" value="1"/>
</dbReference>
<proteinExistence type="predicted"/>
<organism evidence="2 3">
    <name type="scientific">Desulfocapsa sulfexigens (strain DSM 10523 / SB164P1)</name>
    <dbReference type="NCBI Taxonomy" id="1167006"/>
    <lineage>
        <taxon>Bacteria</taxon>
        <taxon>Pseudomonadati</taxon>
        <taxon>Thermodesulfobacteriota</taxon>
        <taxon>Desulfobulbia</taxon>
        <taxon>Desulfobulbales</taxon>
        <taxon>Desulfocapsaceae</taxon>
        <taxon>Desulfocapsa</taxon>
    </lineage>
</organism>
<keyword evidence="3" id="KW-1185">Reference proteome</keyword>
<gene>
    <name evidence="2" type="ordered locus">UWK_01199</name>
</gene>
<dbReference type="RefSeq" id="WP_015403461.1">
    <property type="nucleotide sequence ID" value="NC_020304.1"/>
</dbReference>
<dbReference type="EMBL" id="CP003985">
    <property type="protein sequence ID" value="AGF77767.1"/>
    <property type="molecule type" value="Genomic_DNA"/>
</dbReference>